<dbReference type="Gene3D" id="3.40.50.410">
    <property type="entry name" value="von Willebrand factor, type A domain"/>
    <property type="match status" value="1"/>
</dbReference>
<feature type="domain" description="VWFA" evidence="10">
    <location>
        <begin position="230"/>
        <end position="402"/>
    </location>
</feature>
<dbReference type="FunFam" id="3.40.50.410:FF:000001">
    <property type="entry name" value="Collagen, type XII, alpha 1"/>
    <property type="match status" value="1"/>
</dbReference>
<dbReference type="Pfam" id="PF00092">
    <property type="entry name" value="VWA"/>
    <property type="match status" value="1"/>
</dbReference>
<gene>
    <name evidence="12" type="primary">COL20A1</name>
</gene>
<dbReference type="FunFam" id="2.60.40.10:FF:000234">
    <property type="entry name" value="Collagen, type XII, alpha 1"/>
    <property type="match status" value="2"/>
</dbReference>
<dbReference type="Proteomes" id="UP000002279">
    <property type="component" value="Unplaced"/>
</dbReference>
<reference evidence="12" key="2">
    <citation type="submission" date="2025-09" db="UniProtKB">
        <authorList>
            <consortium name="Ensembl"/>
        </authorList>
    </citation>
    <scope>IDENTIFICATION</scope>
    <source>
        <strain evidence="12">Glennie</strain>
    </source>
</reference>
<keyword evidence="13" id="KW-1185">Reference proteome</keyword>
<evidence type="ECO:0000313" key="12">
    <source>
        <dbReference type="Ensembl" id="ENSOANP00000041688.1"/>
    </source>
</evidence>
<feature type="domain" description="Fibronectin type-III" evidence="11">
    <location>
        <begin position="16"/>
        <end position="107"/>
    </location>
</feature>
<dbReference type="PRINTS" id="PR00453">
    <property type="entry name" value="VWFADOMAIN"/>
</dbReference>
<feature type="region of interest" description="Disordered" evidence="9">
    <location>
        <begin position="1309"/>
        <end position="1433"/>
    </location>
</feature>
<dbReference type="Pfam" id="PF00041">
    <property type="entry name" value="fn3"/>
    <property type="match status" value="6"/>
</dbReference>
<evidence type="ECO:0000256" key="4">
    <source>
        <dbReference type="ARBA" id="ARBA00022737"/>
    </source>
</evidence>
<evidence type="ECO:0000256" key="9">
    <source>
        <dbReference type="SAM" id="MobiDB-lite"/>
    </source>
</evidence>
<feature type="compositionally biased region" description="Low complexity" evidence="9">
    <location>
        <begin position="1388"/>
        <end position="1403"/>
    </location>
</feature>
<feature type="compositionally biased region" description="Gly residues" evidence="9">
    <location>
        <begin position="1154"/>
        <end position="1163"/>
    </location>
</feature>
<name>A0A6I8NKN3_ORNAN</name>
<dbReference type="InterPro" id="IPR013783">
    <property type="entry name" value="Ig-like_fold"/>
</dbReference>
<feature type="domain" description="Fibronectin type-III" evidence="11">
    <location>
        <begin position="798"/>
        <end position="888"/>
    </location>
</feature>
<dbReference type="SUPFAM" id="SSF49899">
    <property type="entry name" value="Concanavalin A-like lectins/glucanases"/>
    <property type="match status" value="1"/>
</dbReference>
<dbReference type="InterPro" id="IPR050991">
    <property type="entry name" value="ECM_Regulatory_Proteins"/>
</dbReference>
<evidence type="ECO:0000313" key="13">
    <source>
        <dbReference type="Proteomes" id="UP000002279"/>
    </source>
</evidence>
<dbReference type="InterPro" id="IPR036465">
    <property type="entry name" value="vWFA_dom_sf"/>
</dbReference>
<protein>
    <recommendedName>
        <fullName evidence="8">Collagen alpha-1(XX) chain</fullName>
    </recommendedName>
</protein>
<dbReference type="Ensembl" id="ENSOANT00000061121.1">
    <property type="protein sequence ID" value="ENSOANP00000041688.1"/>
    <property type="gene ID" value="ENSOANG00000003728.3"/>
</dbReference>
<feature type="domain" description="Fibronectin type-III" evidence="11">
    <location>
        <begin position="435"/>
        <end position="524"/>
    </location>
</feature>
<dbReference type="Bgee" id="ENSOANG00000003728">
    <property type="expression patterns" value="Expressed in testis and 4 other cell types or tissues"/>
</dbReference>
<dbReference type="InterPro" id="IPR002035">
    <property type="entry name" value="VWF_A"/>
</dbReference>
<feature type="region of interest" description="Disordered" evidence="9">
    <location>
        <begin position="1124"/>
        <end position="1268"/>
    </location>
</feature>
<dbReference type="InterPro" id="IPR008160">
    <property type="entry name" value="Collagen"/>
</dbReference>
<reference evidence="12" key="1">
    <citation type="submission" date="2025-08" db="UniProtKB">
        <authorList>
            <consortium name="Ensembl"/>
        </authorList>
    </citation>
    <scope>IDENTIFICATION</scope>
    <source>
        <strain evidence="12">Glennie</strain>
    </source>
</reference>
<evidence type="ECO:0000256" key="8">
    <source>
        <dbReference type="ARBA" id="ARBA00069772"/>
    </source>
</evidence>
<dbReference type="FunFam" id="2.60.120.200:FF:000008">
    <property type="entry name" value="Collagen type XII alpha 1 chain"/>
    <property type="match status" value="1"/>
</dbReference>
<evidence type="ECO:0000259" key="11">
    <source>
        <dbReference type="PROSITE" id="PS50853"/>
    </source>
</evidence>
<dbReference type="InterPro" id="IPR013320">
    <property type="entry name" value="ConA-like_dom_sf"/>
</dbReference>
<keyword evidence="5" id="KW-0176">Collagen</keyword>
<organism evidence="12 13">
    <name type="scientific">Ornithorhynchus anatinus</name>
    <name type="common">Duckbill platypus</name>
    <dbReference type="NCBI Taxonomy" id="9258"/>
    <lineage>
        <taxon>Eukaryota</taxon>
        <taxon>Metazoa</taxon>
        <taxon>Chordata</taxon>
        <taxon>Craniata</taxon>
        <taxon>Vertebrata</taxon>
        <taxon>Euteleostomi</taxon>
        <taxon>Mammalia</taxon>
        <taxon>Monotremata</taxon>
        <taxon>Ornithorhynchidae</taxon>
        <taxon>Ornithorhynchus</taxon>
    </lineage>
</organism>
<evidence type="ECO:0000256" key="7">
    <source>
        <dbReference type="ARBA" id="ARBA00056720"/>
    </source>
</evidence>
<evidence type="ECO:0000256" key="6">
    <source>
        <dbReference type="ARBA" id="ARBA00023180"/>
    </source>
</evidence>
<dbReference type="SMART" id="SM00060">
    <property type="entry name" value="FN3"/>
    <property type="match status" value="6"/>
</dbReference>
<dbReference type="Gene3D" id="2.60.120.200">
    <property type="match status" value="1"/>
</dbReference>
<dbReference type="PROSITE" id="PS50853">
    <property type="entry name" value="FN3"/>
    <property type="match status" value="6"/>
</dbReference>
<dbReference type="PANTHER" id="PTHR46708:SF2">
    <property type="entry name" value="FIBRONECTIN TYPE-III DOMAIN-CONTAINING PROTEIN"/>
    <property type="match status" value="1"/>
</dbReference>
<dbReference type="GO" id="GO:0005581">
    <property type="term" value="C:collagen trimer"/>
    <property type="evidence" value="ECO:0007669"/>
    <property type="project" value="UniProtKB-KW"/>
</dbReference>
<evidence type="ECO:0000259" key="10">
    <source>
        <dbReference type="PROSITE" id="PS50234"/>
    </source>
</evidence>
<feature type="compositionally biased region" description="Low complexity" evidence="9">
    <location>
        <begin position="117"/>
        <end position="134"/>
    </location>
</feature>
<dbReference type="GeneTree" id="ENSGT00940000153769"/>
<dbReference type="InterPro" id="IPR048287">
    <property type="entry name" value="TSPN-like_N"/>
</dbReference>
<dbReference type="PROSITE" id="PS50234">
    <property type="entry name" value="VWFA"/>
    <property type="match status" value="1"/>
</dbReference>
<feature type="compositionally biased region" description="Polar residues" evidence="9">
    <location>
        <begin position="184"/>
        <end position="195"/>
    </location>
</feature>
<dbReference type="GO" id="GO:0005576">
    <property type="term" value="C:extracellular region"/>
    <property type="evidence" value="ECO:0007669"/>
    <property type="project" value="UniProtKB-SubCell"/>
</dbReference>
<dbReference type="Gene3D" id="2.60.40.10">
    <property type="entry name" value="Immunoglobulins"/>
    <property type="match status" value="6"/>
</dbReference>
<comment type="function">
    <text evidence="7">Probable collagen protein.</text>
</comment>
<dbReference type="InterPro" id="IPR003961">
    <property type="entry name" value="FN3_dom"/>
</dbReference>
<feature type="domain" description="Fibronectin type-III" evidence="11">
    <location>
        <begin position="618"/>
        <end position="705"/>
    </location>
</feature>
<dbReference type="InterPro" id="IPR036116">
    <property type="entry name" value="FN3_sf"/>
</dbReference>
<evidence type="ECO:0000256" key="5">
    <source>
        <dbReference type="ARBA" id="ARBA00023119"/>
    </source>
</evidence>
<evidence type="ECO:0000256" key="1">
    <source>
        <dbReference type="ARBA" id="ARBA00004239"/>
    </source>
</evidence>
<dbReference type="FunFam" id="2.60.40.10:FF:000974">
    <property type="entry name" value="Collagen alpha-1(XX) chain"/>
    <property type="match status" value="1"/>
</dbReference>
<feature type="domain" description="Fibronectin type-III" evidence="11">
    <location>
        <begin position="706"/>
        <end position="795"/>
    </location>
</feature>
<dbReference type="FunFam" id="2.60.40.10:FF:000480">
    <property type="entry name" value="Collagen, type XII, alpha 1"/>
    <property type="match status" value="1"/>
</dbReference>
<dbReference type="FunFam" id="2.60.40.10:FF:000638">
    <property type="entry name" value="von Willebrand factor A domain-containing 1"/>
    <property type="match status" value="1"/>
</dbReference>
<dbReference type="SMART" id="SM00327">
    <property type="entry name" value="VWA"/>
    <property type="match status" value="1"/>
</dbReference>
<keyword evidence="3" id="KW-0732">Signal</keyword>
<keyword evidence="4" id="KW-0677">Repeat</keyword>
<feature type="region of interest" description="Disordered" evidence="9">
    <location>
        <begin position="114"/>
        <end position="198"/>
    </location>
</feature>
<keyword evidence="6" id="KW-0325">Glycoprotein</keyword>
<dbReference type="SUPFAM" id="SSF49265">
    <property type="entry name" value="Fibronectin type III"/>
    <property type="match status" value="4"/>
</dbReference>
<dbReference type="CDD" id="cd00063">
    <property type="entry name" value="FN3"/>
    <property type="match status" value="6"/>
</dbReference>
<comment type="subcellular location">
    <subcellularLocation>
        <location evidence="1">Secreted</location>
        <location evidence="1">Extracellular space</location>
    </subcellularLocation>
</comment>
<dbReference type="FunFam" id="2.60.40.10:FF:000953">
    <property type="entry name" value="Collagen, type XX, alpha 1"/>
    <property type="match status" value="1"/>
</dbReference>
<feature type="compositionally biased region" description="Basic and acidic residues" evidence="9">
    <location>
        <begin position="1342"/>
        <end position="1360"/>
    </location>
</feature>
<dbReference type="Pfam" id="PF01391">
    <property type="entry name" value="Collagen"/>
    <property type="match status" value="2"/>
</dbReference>
<proteinExistence type="predicted"/>
<sequence length="1433" mass="153951">MLKIYHDYHFYFIPSGTHRLKLTVLSEDRLQMKWKETEGNTNGYKVQVKPMAGDSEQEVMLTTKTPKATVGGLSPTKEYTLQIYVLNGSQDTLFARRKFVIEDLKSSSLARSNRRIAGASAEPKSSPGGSPESAQSPEPEATSPSPGRDSLIPGLSNSERDRPERKRQRPLGGKSTSKSSSTLNATEGTSAPPRQSTDKLELEMPDRDHQAQDTLKRGSHFQCNSSAPVDIIFLVDGSWSIGRSNFRLVREFLASLISPFNIARDKISIGLSQYSGDPRTEWDLNKFASKDKVLEAVRNLRYKGGNTFTGLALTHVLEQNLKLEAGPRPEADKIVILLTDGKSQDEANAAAQALKDLGISIFAIGVKNADEAELRQVASHPLDITVHNVLDFPLLSSLADPLSRILCKKIKERSKSGQSGGSANVDSASGALSPGPTNLIISEVTSKTFRLSWTPPLQPVEKYRIVYYPSVEGVLSEVTVDGSASSVMLVNLTSHTEYLVSVFPVYESSVGDGLRGVTATLPLSPPRSLRVTEVTHHSIKVSWQPTDETTEYLVLCTLTSNSEEEEDGKEVKVEQTEVLLEGLRPGTEYTVAVYALDGEEASEPQSILETTLGLIPTRYLTFSEVSHNSVRVHWEQPSRAVRVFQVSYISREGSNAGEVEVPGSNLSAWLVPLSSSTEYIISVTAIYSDGDSSVLTDHVTTRKVPAPYPLRVIELPGDDVRLEWGHAAIADVVVYQIKWTPLGEGKAHEISVPGNLDAAVLPGLEKHMEYQISILAYYRDGARSDTVSLRFSPLSRSPPSNLVIESETPNSLQVVWKPPDGHVLYYKVAYAPASGTSMEKTVNVSATSNHIKLPLLLPATKYKVMISAIYATGESDAVATTGRTALSLAKLPPARGFAPIRMEAACPALHADGALQGFDMMEAFGLVEKEYSSIKGVSMEPSIFSGTRIYTLFRDIQLTRRTREIHPAELPPEHTITFLLRLLPEMPKERFAVWQITDEDFQPLIGVVLDASRKSLTYFNHDYKAELQEVTFDQQEMKKIFFGSFHKVHVAVNRVRVKLFVDCKKIAEKQISEAGSVSTAGFIMLGKLTKTRGPRSGSAAFQLQSLQIVCTSVWAEEDRCCDVPALGSPGRRGAQGEQGTPGLKGEPGPPGQTGPEGPGGQQGSPGSQGRTVQGPVGPPGNKGEKGEEGHQGMQGYPGHPGLPGRDGLQGPKGMRGLEGTAGLPGPPGPRGFQGMAGAPGTNGQKGPPGDVGPTGLPGPKGERGEKGEPQSIATIYQLVSQACEQMIQTHVLKFDSFLHENTRPPVPIWKKKLIPGEPGPPGLPGNPGRMGESGEVGVPGEAGRDGYPGERGEPGVKGEKGSPGPLGHGPPGPHGKAGPAGEEALGKQGPQGSPGQIGSPGIPGTRGRSGEPGLPGICDPSGCFIGSTEDFIP</sequence>
<dbReference type="SUPFAM" id="SSF53300">
    <property type="entry name" value="vWA-like"/>
    <property type="match status" value="1"/>
</dbReference>
<keyword evidence="2" id="KW-0964">Secreted</keyword>
<evidence type="ECO:0000256" key="3">
    <source>
        <dbReference type="ARBA" id="ARBA00022729"/>
    </source>
</evidence>
<feature type="compositionally biased region" description="Low complexity" evidence="9">
    <location>
        <begin position="171"/>
        <end position="183"/>
    </location>
</feature>
<dbReference type="SMART" id="SM00210">
    <property type="entry name" value="TSPN"/>
    <property type="match status" value="1"/>
</dbReference>
<evidence type="ECO:0000256" key="2">
    <source>
        <dbReference type="ARBA" id="ARBA00022525"/>
    </source>
</evidence>
<dbReference type="CDD" id="cd01482">
    <property type="entry name" value="vWA_collagen_alphaI-XII-like"/>
    <property type="match status" value="1"/>
</dbReference>
<dbReference type="PANTHER" id="PTHR46708">
    <property type="entry name" value="TENASCIN"/>
    <property type="match status" value="1"/>
</dbReference>
<accession>A0A6I8NKN3</accession>
<feature type="domain" description="Fibronectin type-III" evidence="11">
    <location>
        <begin position="525"/>
        <end position="617"/>
    </location>
</feature>